<protein>
    <submittedName>
        <fullName evidence="1">Porin</fullName>
    </submittedName>
</protein>
<accession>A0ABT8ANV6</accession>
<dbReference type="Gene3D" id="2.40.160.10">
    <property type="entry name" value="Porin"/>
    <property type="match status" value="1"/>
</dbReference>
<dbReference type="Pfam" id="PF07396">
    <property type="entry name" value="Porin_O_P"/>
    <property type="match status" value="1"/>
</dbReference>
<dbReference type="RefSeq" id="WP_238289398.1">
    <property type="nucleotide sequence ID" value="NZ_BPQS01000015.1"/>
</dbReference>
<organism evidence="1 2">
    <name type="scientific">Methylobacterium longum</name>
    <dbReference type="NCBI Taxonomy" id="767694"/>
    <lineage>
        <taxon>Bacteria</taxon>
        <taxon>Pseudomonadati</taxon>
        <taxon>Pseudomonadota</taxon>
        <taxon>Alphaproteobacteria</taxon>
        <taxon>Hyphomicrobiales</taxon>
        <taxon>Methylobacteriaceae</taxon>
        <taxon>Methylobacterium</taxon>
    </lineage>
</organism>
<gene>
    <name evidence="1" type="ORF">QWZ18_10000</name>
</gene>
<proteinExistence type="predicted"/>
<dbReference type="InterPro" id="IPR010870">
    <property type="entry name" value="Porin_O/P"/>
</dbReference>
<sequence>MIGLCPAPAVLAILAILAVLLVWGGPARAEDGAVEGMAGPYGERLRYDAKGLTLAFPEQAVKLELGGRLHIDAGAAGFSRPGPSDAFPDTIAVRRSWIEPTLTVSRDWVIAFQYDFSDPILPINDAFVAWKGVPDTILTLGNMKVPFSLEWLQSNNDTLFTERSLANAFVPDRRFGFAVGHHGRAWTAVAGVFGDAASNGITGNGVAAAARATWAPILEERETLHLGLAGIHRRRARGDGDFGFSTPAETFLFARPFVDTGDLPDVARASRIGTEFAYRNGPFLLQAEYIRAEVERFAGPGGALPVLGFQGGYVEAGWVLNGDDRGYALVPDGGTSYATFKGVRVSESRRVTRGGIGVFELAARYSAIELDARGFRGGTERDVTVGLSWYPEPNLRLIASYINGRVRPGEAQADAFGTAAFSVDTVITRLQIYW</sequence>
<comment type="caution">
    <text evidence="1">The sequence shown here is derived from an EMBL/GenBank/DDBJ whole genome shotgun (WGS) entry which is preliminary data.</text>
</comment>
<name>A0ABT8ANV6_9HYPH</name>
<evidence type="ECO:0000313" key="1">
    <source>
        <dbReference type="EMBL" id="MDN3570958.1"/>
    </source>
</evidence>
<keyword evidence="2" id="KW-1185">Reference proteome</keyword>
<dbReference type="InterPro" id="IPR023614">
    <property type="entry name" value="Porin_dom_sf"/>
</dbReference>
<dbReference type="Proteomes" id="UP001244297">
    <property type="component" value="Unassembled WGS sequence"/>
</dbReference>
<reference evidence="2" key="1">
    <citation type="journal article" date="2019" name="Int. J. Syst. Evol. Microbiol.">
        <title>The Global Catalogue of Microorganisms (GCM) 10K type strain sequencing project: providing services to taxonomists for standard genome sequencing and annotation.</title>
        <authorList>
            <consortium name="The Broad Institute Genomics Platform"/>
            <consortium name="The Broad Institute Genome Sequencing Center for Infectious Disease"/>
            <person name="Wu L."/>
            <person name="Ma J."/>
        </authorList>
    </citation>
    <scope>NUCLEOTIDE SEQUENCE [LARGE SCALE GENOMIC DNA]</scope>
    <source>
        <strain evidence="2">CECT 7806</strain>
    </source>
</reference>
<evidence type="ECO:0000313" key="2">
    <source>
        <dbReference type="Proteomes" id="UP001244297"/>
    </source>
</evidence>
<dbReference type="EMBL" id="JAUFPT010000027">
    <property type="protein sequence ID" value="MDN3570958.1"/>
    <property type="molecule type" value="Genomic_DNA"/>
</dbReference>
<dbReference type="SUPFAM" id="SSF56935">
    <property type="entry name" value="Porins"/>
    <property type="match status" value="1"/>
</dbReference>